<dbReference type="Pfam" id="PF01546">
    <property type="entry name" value="Peptidase_M20"/>
    <property type="match status" value="1"/>
</dbReference>
<evidence type="ECO:0000259" key="8">
    <source>
        <dbReference type="Pfam" id="PF07687"/>
    </source>
</evidence>
<keyword evidence="6 7" id="KW-0482">Metalloprotease</keyword>
<keyword evidence="2 7" id="KW-0645">Protease</keyword>
<dbReference type="InterPro" id="IPR036264">
    <property type="entry name" value="Bact_exopeptidase_dim_dom"/>
</dbReference>
<protein>
    <recommendedName>
        <fullName evidence="7">Peptidase T</fullName>
        <ecNumber evidence="7">3.4.11.4</ecNumber>
    </recommendedName>
    <alternativeName>
        <fullName evidence="7">Aminotripeptidase</fullName>
        <shortName evidence="7">Tripeptidase</shortName>
    </alternativeName>
    <alternativeName>
        <fullName evidence="7">Tripeptide aminopeptidase</fullName>
    </alternativeName>
</protein>
<evidence type="ECO:0000313" key="10">
    <source>
        <dbReference type="Proteomes" id="UP000530038"/>
    </source>
</evidence>
<evidence type="ECO:0000256" key="4">
    <source>
        <dbReference type="ARBA" id="ARBA00022801"/>
    </source>
</evidence>
<comment type="catalytic activity">
    <reaction evidence="7">
        <text>Release of the N-terminal residue from a tripeptide.</text>
        <dbReference type="EC" id="3.4.11.4"/>
    </reaction>
</comment>
<dbReference type="NCBIfam" id="NF009920">
    <property type="entry name" value="PRK13381.1"/>
    <property type="match status" value="1"/>
</dbReference>
<dbReference type="CDD" id="cd03892">
    <property type="entry name" value="M20_peptT"/>
    <property type="match status" value="1"/>
</dbReference>
<evidence type="ECO:0000256" key="6">
    <source>
        <dbReference type="ARBA" id="ARBA00023049"/>
    </source>
</evidence>
<feature type="active site" description="Proton acceptor" evidence="7">
    <location>
        <position position="173"/>
    </location>
</feature>
<feature type="active site" evidence="7">
    <location>
        <position position="80"/>
    </location>
</feature>
<dbReference type="InterPro" id="IPR001261">
    <property type="entry name" value="ArgE/DapE_CS"/>
</dbReference>
<evidence type="ECO:0000256" key="7">
    <source>
        <dbReference type="HAMAP-Rule" id="MF_00550"/>
    </source>
</evidence>
<dbReference type="SUPFAM" id="SSF55031">
    <property type="entry name" value="Bacterial exopeptidase dimerisation domain"/>
    <property type="match status" value="1"/>
</dbReference>
<dbReference type="Proteomes" id="UP000530038">
    <property type="component" value="Unassembled WGS sequence"/>
</dbReference>
<feature type="domain" description="Peptidase M20 dimerisation" evidence="8">
    <location>
        <begin position="205"/>
        <end position="306"/>
    </location>
</feature>
<organism evidence="9 10">
    <name type="scientific">Pectobacterium aroidearum</name>
    <dbReference type="NCBI Taxonomy" id="1201031"/>
    <lineage>
        <taxon>Bacteria</taxon>
        <taxon>Pseudomonadati</taxon>
        <taxon>Pseudomonadota</taxon>
        <taxon>Gammaproteobacteria</taxon>
        <taxon>Enterobacterales</taxon>
        <taxon>Pectobacteriaceae</taxon>
        <taxon>Pectobacterium</taxon>
    </lineage>
</organism>
<dbReference type="PANTHER" id="PTHR42994:SF1">
    <property type="entry name" value="PEPTIDASE T"/>
    <property type="match status" value="1"/>
</dbReference>
<dbReference type="Gene3D" id="3.40.630.10">
    <property type="entry name" value="Zn peptidases"/>
    <property type="match status" value="1"/>
</dbReference>
<dbReference type="NCBIfam" id="NF003976">
    <property type="entry name" value="PRK05469.1"/>
    <property type="match status" value="1"/>
</dbReference>
<evidence type="ECO:0000256" key="1">
    <source>
        <dbReference type="ARBA" id="ARBA00009692"/>
    </source>
</evidence>
<keyword evidence="7 9" id="KW-0031">Aminopeptidase</keyword>
<comment type="cofactor">
    <cofactor evidence="7">
        <name>Zn(2+)</name>
        <dbReference type="ChEBI" id="CHEBI:29105"/>
    </cofactor>
    <text evidence="7">Binds 2 Zn(2+) ions per subunit.</text>
</comment>
<dbReference type="InterPro" id="IPR010161">
    <property type="entry name" value="Peptidase_M20B"/>
</dbReference>
<evidence type="ECO:0000256" key="2">
    <source>
        <dbReference type="ARBA" id="ARBA00022670"/>
    </source>
</evidence>
<keyword evidence="10" id="KW-1185">Reference proteome</keyword>
<keyword evidence="3 7" id="KW-0479">Metal-binding</keyword>
<dbReference type="RefSeq" id="WP_181828449.1">
    <property type="nucleotide sequence ID" value="NZ_CP104757.1"/>
</dbReference>
<proteinExistence type="inferred from homology"/>
<accession>A0ABR5Z8H5</accession>
<gene>
    <name evidence="7 9" type="primary">pepT</name>
    <name evidence="9" type="ORF">H2Y56_01875</name>
</gene>
<dbReference type="PROSITE" id="PS00758">
    <property type="entry name" value="ARGE_DAPE_CPG2_1"/>
    <property type="match status" value="1"/>
</dbReference>
<evidence type="ECO:0000313" key="9">
    <source>
        <dbReference type="EMBL" id="MBA5230868.1"/>
    </source>
</evidence>
<comment type="subcellular location">
    <subcellularLocation>
        <location evidence="7">Cytoplasm</location>
    </subcellularLocation>
</comment>
<dbReference type="EC" id="3.4.11.4" evidence="7"/>
<evidence type="ECO:0000256" key="5">
    <source>
        <dbReference type="ARBA" id="ARBA00022833"/>
    </source>
</evidence>
<dbReference type="Pfam" id="PF07687">
    <property type="entry name" value="M20_dimer"/>
    <property type="match status" value="1"/>
</dbReference>
<dbReference type="SUPFAM" id="SSF53187">
    <property type="entry name" value="Zn-dependent exopeptidases"/>
    <property type="match status" value="1"/>
</dbReference>
<dbReference type="HAMAP" id="MF_00550">
    <property type="entry name" value="Aminopeptidase_M20"/>
    <property type="match status" value="1"/>
</dbReference>
<reference evidence="9 10" key="1">
    <citation type="submission" date="2020-07" db="EMBL/GenBank/DDBJ databases">
        <title>Characterization of Pectobacterium aroidearum strains causing soft rot on Amorphophallus konjac.</title>
        <authorList>
            <person name="Xie H."/>
        </authorList>
    </citation>
    <scope>NUCLEOTIDE SEQUENCE [LARGE SCALE GENOMIC DNA]</scope>
    <source>
        <strain evidence="9 10">MY10</strain>
    </source>
</reference>
<feature type="binding site" evidence="7">
    <location>
        <position position="140"/>
    </location>
    <ligand>
        <name>Zn(2+)</name>
        <dbReference type="ChEBI" id="CHEBI:29105"/>
        <label>2</label>
    </ligand>
</feature>
<dbReference type="PROSITE" id="PS00759">
    <property type="entry name" value="ARGE_DAPE_CPG2_2"/>
    <property type="match status" value="1"/>
</dbReference>
<dbReference type="InterPro" id="IPR002933">
    <property type="entry name" value="Peptidase_M20"/>
</dbReference>
<keyword evidence="4 7" id="KW-0378">Hydrolase</keyword>
<dbReference type="PANTHER" id="PTHR42994">
    <property type="entry name" value="PEPTIDASE T"/>
    <property type="match status" value="1"/>
</dbReference>
<feature type="binding site" evidence="7">
    <location>
        <position position="196"/>
    </location>
    <ligand>
        <name>Zn(2+)</name>
        <dbReference type="ChEBI" id="CHEBI:29105"/>
        <label>1</label>
    </ligand>
</feature>
<name>A0ABR5Z8H5_9GAMM</name>
<comment type="caution">
    <text evidence="9">The sequence shown here is derived from an EMBL/GenBank/DDBJ whole genome shotgun (WGS) entry which is preliminary data.</text>
</comment>
<comment type="function">
    <text evidence="7">Cleaves the N-terminal amino acid of tripeptides.</text>
</comment>
<feature type="binding site" evidence="7">
    <location>
        <position position="174"/>
    </location>
    <ligand>
        <name>Zn(2+)</name>
        <dbReference type="ChEBI" id="CHEBI:29105"/>
        <label>2</label>
    </ligand>
</feature>
<sequence length="410" mass="45211">MDKLLDRFLNYVSFDTQSKSGVRQVPSTDGQLKLARALQQELLELGFEQVVLSKQGCLMATLPANVAWPVPAIGFISHMDTSPDFSGKNVNPQILENYRGGDIALGVGDEVLSPVMFPVLHQLLGHTLITTDGKTLLGADDKAGIAEIMTALVRLKKSQLPHGDIRVAFTPDEEIGKGAQFFDVKAFNAQWAYTVDGGGVGELEYENFNAASVQVKIVGNNVHPGSAKGVMVNALTLASRYHLQVPESQSPEQTDGYQGFYHLHSMKGTVERADLHYIVRDFDRNGFEQRKQTMLDIAEKVGAGLHPDCYIEVTITDTYYNMREQVEQHPHIIALAQQAMRDCDIEPNMKPIRGGTDGAHLSFQGLPCPNLFTGGYNYHGKHEFVTLEGMEKAVSVIMRIAELTALREKP</sequence>
<dbReference type="GO" id="GO:0045148">
    <property type="term" value="F:tripeptide aminopeptidase activity"/>
    <property type="evidence" value="ECO:0007669"/>
    <property type="project" value="UniProtKB-EC"/>
</dbReference>
<keyword evidence="5 7" id="KW-0862">Zinc</keyword>
<feature type="binding site" evidence="7">
    <location>
        <position position="140"/>
    </location>
    <ligand>
        <name>Zn(2+)</name>
        <dbReference type="ChEBI" id="CHEBI:29105"/>
        <label>1</label>
    </ligand>
</feature>
<comment type="similarity">
    <text evidence="1 7">Belongs to the peptidase M20B family.</text>
</comment>
<feature type="binding site" evidence="7">
    <location>
        <position position="379"/>
    </location>
    <ligand>
        <name>Zn(2+)</name>
        <dbReference type="ChEBI" id="CHEBI:29105"/>
        <label>2</label>
    </ligand>
</feature>
<dbReference type="InterPro" id="IPR011650">
    <property type="entry name" value="Peptidase_M20_dimer"/>
</dbReference>
<dbReference type="NCBIfam" id="TIGR01882">
    <property type="entry name" value="peptidase-T"/>
    <property type="match status" value="1"/>
</dbReference>
<keyword evidence="7" id="KW-0963">Cytoplasm</keyword>
<dbReference type="Gene3D" id="3.30.70.360">
    <property type="match status" value="1"/>
</dbReference>
<dbReference type="EMBL" id="JACERK010000001">
    <property type="protein sequence ID" value="MBA5230868.1"/>
    <property type="molecule type" value="Genomic_DNA"/>
</dbReference>
<evidence type="ECO:0000256" key="3">
    <source>
        <dbReference type="ARBA" id="ARBA00022723"/>
    </source>
</evidence>
<dbReference type="PIRSF" id="PIRSF037215">
    <property type="entry name" value="Peptidase_M20B"/>
    <property type="match status" value="1"/>
</dbReference>
<feature type="binding site" evidence="7">
    <location>
        <position position="78"/>
    </location>
    <ligand>
        <name>Zn(2+)</name>
        <dbReference type="ChEBI" id="CHEBI:29105"/>
        <label>1</label>
    </ligand>
</feature>